<reference evidence="3" key="1">
    <citation type="submission" date="2020-12" db="EMBL/GenBank/DDBJ databases">
        <authorList>
            <person name="Iha C."/>
        </authorList>
    </citation>
    <scope>NUCLEOTIDE SEQUENCE</scope>
</reference>
<evidence type="ECO:0000313" key="3">
    <source>
        <dbReference type="EMBL" id="CAD7695083.1"/>
    </source>
</evidence>
<dbReference type="SUPFAM" id="SSF81383">
    <property type="entry name" value="F-box domain"/>
    <property type="match status" value="1"/>
</dbReference>
<comment type="caution">
    <text evidence="3">The sequence shown here is derived from an EMBL/GenBank/DDBJ whole genome shotgun (WGS) entry which is preliminary data.</text>
</comment>
<dbReference type="InterPro" id="IPR001810">
    <property type="entry name" value="F-box_dom"/>
</dbReference>
<dbReference type="PANTHER" id="PTHR47602">
    <property type="entry name" value="F-BOX PROTEIN SKIP22"/>
    <property type="match status" value="1"/>
</dbReference>
<keyword evidence="4" id="KW-1185">Reference proteome</keyword>
<feature type="domain" description="F-box" evidence="2">
    <location>
        <begin position="332"/>
        <end position="378"/>
    </location>
</feature>
<gene>
    <name evidence="3" type="ORF">OSTQU699_LOCUS444</name>
</gene>
<sequence>MGRVRVRVSGDTRKAQKVDVSAETTLQELKEKVVCVLNIGHRIDAQSCRLSLNKRDDLVDSPDSLLKDCGVLNGDLIWVMGLEGVSEAGHTTGSVAGSLLEASHPPPEHSTSALSEEGPARDGRIGAPGALGGDTPTGDTSAAMDVDAVGVGQIVPGIAVEGPQAPRVLASVLRCWTDAFSPVKLLLAVIHSAMVEAGFEPMGEGSETTHGGGLFDASVPGLYSLHYRLSTSSLLPYADENQSAECSQSSPGPQGSALVRCMEIGSYLMVYGYCKEESNTYRSLPLDVAHLVESKEGKLVLHDLEGLWRTFKDTVAIPLVSMVAHFCGRLPRLALLSLPEETKELILKMLTMKDVVSICKVSREFCRLGSTNRLWRALFQQEFGPAGDEEDRQGRALGWKVLFGLKWQLRARHRRLAAESRDPWRHWGHGEHPRRQPAPRFYPEPGLPAWPGMPAGGDVDRLPFLGGARPFLGLGRGRGYPRGFNFDIM</sequence>
<feature type="region of interest" description="Disordered" evidence="1">
    <location>
        <begin position="97"/>
        <end position="134"/>
    </location>
</feature>
<organism evidence="3 4">
    <name type="scientific">Ostreobium quekettii</name>
    <dbReference type="NCBI Taxonomy" id="121088"/>
    <lineage>
        <taxon>Eukaryota</taxon>
        <taxon>Viridiplantae</taxon>
        <taxon>Chlorophyta</taxon>
        <taxon>core chlorophytes</taxon>
        <taxon>Ulvophyceae</taxon>
        <taxon>TCBD clade</taxon>
        <taxon>Bryopsidales</taxon>
        <taxon>Ostreobineae</taxon>
        <taxon>Ostreobiaceae</taxon>
        <taxon>Ostreobium</taxon>
    </lineage>
</organism>
<dbReference type="Gene3D" id="1.20.1280.50">
    <property type="match status" value="1"/>
</dbReference>
<dbReference type="OrthoDB" id="101791at2759"/>
<dbReference type="Gene3D" id="3.40.1000.30">
    <property type="match status" value="1"/>
</dbReference>
<protein>
    <recommendedName>
        <fullName evidence="2">F-box domain-containing protein</fullName>
    </recommendedName>
</protein>
<dbReference type="InterPro" id="IPR036047">
    <property type="entry name" value="F-box-like_dom_sf"/>
</dbReference>
<proteinExistence type="predicted"/>
<dbReference type="InterPro" id="IPR029071">
    <property type="entry name" value="Ubiquitin-like_domsf"/>
</dbReference>
<dbReference type="EMBL" id="CAJHUC010000305">
    <property type="protein sequence ID" value="CAD7695083.1"/>
    <property type="molecule type" value="Genomic_DNA"/>
</dbReference>
<dbReference type="AlphaFoldDB" id="A0A8S1INX9"/>
<dbReference type="PANTHER" id="PTHR47602:SF2">
    <property type="entry name" value="F-BOX PROTEIN SKIP22"/>
    <property type="match status" value="1"/>
</dbReference>
<name>A0A8S1INX9_9CHLO</name>
<evidence type="ECO:0000313" key="4">
    <source>
        <dbReference type="Proteomes" id="UP000708148"/>
    </source>
</evidence>
<evidence type="ECO:0000259" key="2">
    <source>
        <dbReference type="PROSITE" id="PS50181"/>
    </source>
</evidence>
<dbReference type="Proteomes" id="UP000708148">
    <property type="component" value="Unassembled WGS sequence"/>
</dbReference>
<dbReference type="PROSITE" id="PS50181">
    <property type="entry name" value="FBOX"/>
    <property type="match status" value="1"/>
</dbReference>
<dbReference type="SUPFAM" id="SSF54236">
    <property type="entry name" value="Ubiquitin-like"/>
    <property type="match status" value="1"/>
</dbReference>
<evidence type="ECO:0000256" key="1">
    <source>
        <dbReference type="SAM" id="MobiDB-lite"/>
    </source>
</evidence>
<dbReference type="Pfam" id="PF12937">
    <property type="entry name" value="F-box-like"/>
    <property type="match status" value="1"/>
</dbReference>
<accession>A0A8S1INX9</accession>